<dbReference type="InterPro" id="IPR003657">
    <property type="entry name" value="WRKY_dom"/>
</dbReference>
<name>A0A3Q7Y261_CICAR</name>
<evidence type="ECO:0000259" key="6">
    <source>
        <dbReference type="PROSITE" id="PS50811"/>
    </source>
</evidence>
<evidence type="ECO:0000313" key="9">
    <source>
        <dbReference type="RefSeq" id="XP_027191736.1"/>
    </source>
</evidence>
<dbReference type="KEGG" id="cam:101500125"/>
<accession>A0A3Q7Y261</accession>
<dbReference type="SMART" id="SM00575">
    <property type="entry name" value="ZnF_PMZ"/>
    <property type="match status" value="1"/>
</dbReference>
<feature type="region of interest" description="Disordered" evidence="5">
    <location>
        <begin position="689"/>
        <end position="724"/>
    </location>
</feature>
<dbReference type="OrthoDB" id="2402896at2759"/>
<evidence type="ECO:0000256" key="1">
    <source>
        <dbReference type="ARBA" id="ARBA00022723"/>
    </source>
</evidence>
<dbReference type="GO" id="GO:0003700">
    <property type="term" value="F:DNA-binding transcription factor activity"/>
    <property type="evidence" value="ECO:0007669"/>
    <property type="project" value="InterPro"/>
</dbReference>
<dbReference type="GO" id="GO:0043565">
    <property type="term" value="F:sequence-specific DNA binding"/>
    <property type="evidence" value="ECO:0007669"/>
    <property type="project" value="InterPro"/>
</dbReference>
<dbReference type="InterPro" id="IPR007527">
    <property type="entry name" value="Znf_SWIM"/>
</dbReference>
<reference evidence="8" key="1">
    <citation type="journal article" date="2013" name="Nat. Biotechnol.">
        <title>Draft genome sequence of chickpea (Cicer arietinum) provides a resource for trait improvement.</title>
        <authorList>
            <person name="Varshney R.K."/>
            <person name="Song C."/>
            <person name="Saxena R.K."/>
            <person name="Azam S."/>
            <person name="Yu S."/>
            <person name="Sharpe A.G."/>
            <person name="Cannon S."/>
            <person name="Baek J."/>
            <person name="Rosen B.D."/>
            <person name="Tar'an B."/>
            <person name="Millan T."/>
            <person name="Zhang X."/>
            <person name="Ramsay L.D."/>
            <person name="Iwata A."/>
            <person name="Wang Y."/>
            <person name="Nelson W."/>
            <person name="Farmer A.D."/>
            <person name="Gaur P.M."/>
            <person name="Soderlund C."/>
            <person name="Penmetsa R.V."/>
            <person name="Xu C."/>
            <person name="Bharti A.K."/>
            <person name="He W."/>
            <person name="Winter P."/>
            <person name="Zhao S."/>
            <person name="Hane J.K."/>
            <person name="Carrasquilla-Garcia N."/>
            <person name="Condie J.A."/>
            <person name="Upadhyaya H.D."/>
            <person name="Luo M.C."/>
            <person name="Thudi M."/>
            <person name="Gowda C.L."/>
            <person name="Singh N.P."/>
            <person name="Lichtenzveig J."/>
            <person name="Gali K.K."/>
            <person name="Rubio J."/>
            <person name="Nadarajan N."/>
            <person name="Dolezel J."/>
            <person name="Bansal K.C."/>
            <person name="Xu X."/>
            <person name="Edwards D."/>
            <person name="Zhang G."/>
            <person name="Kahl G."/>
            <person name="Gil J."/>
            <person name="Singh K.B."/>
            <person name="Datta S.K."/>
            <person name="Jackson S.A."/>
            <person name="Wang J."/>
            <person name="Cook D.R."/>
        </authorList>
    </citation>
    <scope>NUCLEOTIDE SEQUENCE [LARGE SCALE GENOMIC DNA]</scope>
    <source>
        <strain evidence="8">cv. CDC Frontier</strain>
    </source>
</reference>
<dbReference type="GeneID" id="101500125"/>
<feature type="compositionally biased region" description="Basic residues" evidence="5">
    <location>
        <begin position="709"/>
        <end position="724"/>
    </location>
</feature>
<evidence type="ECO:0000256" key="2">
    <source>
        <dbReference type="ARBA" id="ARBA00022771"/>
    </source>
</evidence>
<dbReference type="PROSITE" id="PS50966">
    <property type="entry name" value="ZF_SWIM"/>
    <property type="match status" value="1"/>
</dbReference>
<dbReference type="PANTHER" id="PTHR47718:SF2">
    <property type="entry name" value="PROTEIN FAR1-RELATED SEQUENCE 5-LIKE"/>
    <property type="match status" value="1"/>
</dbReference>
<dbReference type="Pfam" id="PF10551">
    <property type="entry name" value="MULE"/>
    <property type="match status" value="1"/>
</dbReference>
<sequence length="724" mass="84823">MNPSSNPLVDCVDKWVNNIHDKIVPESNDNSQPHMEMKFESEATTYEFYNEYSKRIGFGIRREYANKSKKDGILTSRRFTCFKEGIRGVDKRGHPVGEHRAETRTGCKARMVISLDRKIGKYKVVDFVAQHNHPLQPPEYVHMIRSHRHISEVQASQIILADESGLRPKDFHEYMSKQVGGIETVGFTRQDLKNYLRTKRKQSLKYGDVGALLMYFKQESENPSFFYEFQMDVDEQITNIFWADAQMINDYGYFGDVITFDTTYKTNKDYRPLGGFVGLNNHRQTIIFGAALLYDETIPSFQWLFETFLKAMGGEKPKTILTDQDAAMAKAISLVVPETFHGLCTWHIRQNALKHVNHLYQKSSQFCLEFEACIDLHEEEAEFLNAWNSLLVEHNVSKDSWLHMIFQLKEKWAWAYVRKTFTAGMRSTQLSESFNADLKNHLKSDLNLVQFFTHFKRVVNGKRNNESEADFESRHKLPRLKMKKARMLVQAGNVYTPKIFEEFQEEYEEYQDTCIKDLKEGLYVVTNYDNTKERIVMGNPMDQKVACDCRKFETHGILCNHALKVLDAINIKLIPQHYILKRWTRDARLGSNQDWKVKHVELDIKAHFMKRYNEFCPRMIKLTNRASESHETYVFLSKVYKESNKIIDDMLAKIYVNEESSRMIHVSISIANDEIDNNLDTLGCAKGIKKRDRSRQNKKRPKSWVEKLSRKRNRSSQKQNRKKI</sequence>
<dbReference type="GO" id="GO:0008270">
    <property type="term" value="F:zinc ion binding"/>
    <property type="evidence" value="ECO:0007669"/>
    <property type="project" value="UniProtKB-KW"/>
</dbReference>
<dbReference type="Proteomes" id="UP000087171">
    <property type="component" value="Chromosome Ca6"/>
</dbReference>
<dbReference type="RefSeq" id="XP_027191736.1">
    <property type="nucleotide sequence ID" value="XM_027335935.1"/>
</dbReference>
<keyword evidence="3" id="KW-0862">Zinc</keyword>
<evidence type="ECO:0000313" key="8">
    <source>
        <dbReference type="Proteomes" id="UP000087171"/>
    </source>
</evidence>
<dbReference type="Pfam" id="PF04434">
    <property type="entry name" value="SWIM"/>
    <property type="match status" value="1"/>
</dbReference>
<reference evidence="9" key="2">
    <citation type="submission" date="2025-08" db="UniProtKB">
        <authorList>
            <consortium name="RefSeq"/>
        </authorList>
    </citation>
    <scope>IDENTIFICATION</scope>
    <source>
        <tissue evidence="9">Etiolated seedlings</tissue>
    </source>
</reference>
<dbReference type="PANTHER" id="PTHR47718">
    <property type="entry name" value="OS01G0519700 PROTEIN"/>
    <property type="match status" value="1"/>
</dbReference>
<keyword evidence="1" id="KW-0479">Metal-binding</keyword>
<feature type="domain" description="WRKY" evidence="6">
    <location>
        <begin position="83"/>
        <end position="136"/>
    </location>
</feature>
<evidence type="ECO:0000256" key="4">
    <source>
        <dbReference type="PROSITE-ProRule" id="PRU00325"/>
    </source>
</evidence>
<dbReference type="InterPro" id="IPR004330">
    <property type="entry name" value="FAR1_DNA_bnd_dom"/>
</dbReference>
<proteinExistence type="predicted"/>
<dbReference type="PaxDb" id="3827-XP_004503202.1"/>
<evidence type="ECO:0000256" key="5">
    <source>
        <dbReference type="SAM" id="MobiDB-lite"/>
    </source>
</evidence>
<protein>
    <submittedName>
        <fullName evidence="9">Protein FAR1-RELATED SEQUENCE 5-like</fullName>
    </submittedName>
</protein>
<feature type="compositionally biased region" description="Basic residues" evidence="5">
    <location>
        <begin position="689"/>
        <end position="702"/>
    </location>
</feature>
<dbReference type="InterPro" id="IPR018289">
    <property type="entry name" value="MULE_transposase_dom"/>
</dbReference>
<feature type="domain" description="SWIM-type" evidence="7">
    <location>
        <begin position="523"/>
        <end position="570"/>
    </location>
</feature>
<organism evidence="8 9">
    <name type="scientific">Cicer arietinum</name>
    <name type="common">Chickpea</name>
    <name type="synonym">Garbanzo</name>
    <dbReference type="NCBI Taxonomy" id="3827"/>
    <lineage>
        <taxon>Eukaryota</taxon>
        <taxon>Viridiplantae</taxon>
        <taxon>Streptophyta</taxon>
        <taxon>Embryophyta</taxon>
        <taxon>Tracheophyta</taxon>
        <taxon>Spermatophyta</taxon>
        <taxon>Magnoliopsida</taxon>
        <taxon>eudicotyledons</taxon>
        <taxon>Gunneridae</taxon>
        <taxon>Pentapetalae</taxon>
        <taxon>rosids</taxon>
        <taxon>fabids</taxon>
        <taxon>Fabales</taxon>
        <taxon>Fabaceae</taxon>
        <taxon>Papilionoideae</taxon>
        <taxon>50 kb inversion clade</taxon>
        <taxon>NPAAA clade</taxon>
        <taxon>Hologalegina</taxon>
        <taxon>IRL clade</taxon>
        <taxon>Cicereae</taxon>
        <taxon>Cicer</taxon>
    </lineage>
</organism>
<keyword evidence="8" id="KW-1185">Reference proteome</keyword>
<evidence type="ECO:0000256" key="3">
    <source>
        <dbReference type="ARBA" id="ARBA00022833"/>
    </source>
</evidence>
<evidence type="ECO:0000259" key="7">
    <source>
        <dbReference type="PROSITE" id="PS50966"/>
    </source>
</evidence>
<dbReference type="AlphaFoldDB" id="A0A3Q7Y261"/>
<keyword evidence="2 4" id="KW-0863">Zinc-finger</keyword>
<dbReference type="PROSITE" id="PS50811">
    <property type="entry name" value="WRKY"/>
    <property type="match status" value="1"/>
</dbReference>
<dbReference type="InterPro" id="IPR006564">
    <property type="entry name" value="Znf_PMZ"/>
</dbReference>
<gene>
    <name evidence="9" type="primary">LOC101500125</name>
</gene>
<dbReference type="Pfam" id="PF03101">
    <property type="entry name" value="FAR1"/>
    <property type="match status" value="1"/>
</dbReference>